<dbReference type="SUPFAM" id="SSF100879">
    <property type="entry name" value="Lesion bypass DNA polymerase (Y-family), little finger domain"/>
    <property type="match status" value="1"/>
</dbReference>
<dbReference type="InterPro" id="IPR043502">
    <property type="entry name" value="DNA/RNA_pol_sf"/>
</dbReference>
<dbReference type="RefSeq" id="WP_237382007.1">
    <property type="nucleotide sequence ID" value="NZ_CP071793.1"/>
</dbReference>
<dbReference type="Pfam" id="PF11799">
    <property type="entry name" value="IMS_C"/>
    <property type="match status" value="1"/>
</dbReference>
<proteinExistence type="inferred from homology"/>
<dbReference type="EMBL" id="CP071793">
    <property type="protein sequence ID" value="QTD51890.1"/>
    <property type="molecule type" value="Genomic_DNA"/>
</dbReference>
<dbReference type="SUPFAM" id="SSF56672">
    <property type="entry name" value="DNA/RNA polymerases"/>
    <property type="match status" value="1"/>
</dbReference>
<sequence length="385" mass="44147">MTVFHLDIESFITTVERIDDPELARRPLVIAPETGRATVVAASPDAKQIGVDKGMPIQYVRRYFPDIHIKVPSPDRYRRAHREVLDLVRDFSPVVEPISYGHIAIDMSGMRRLYGNLENAALKLNRELRTRTRLPATVGLAPNKLVSTIAAKEIQKYREPLCTVDPGTEPKFLAPLTAKALPEWHERAIRKLLFELNLRRIRHIQALPLQLMGFAAGAAGLQLHRHAYGVDPRPVTPPQDHDAFAAEHCFQPDTNDDEVIQATLFQLVERLCARLRTERASTASARLALRFTDDVWRHRRFSFTRTQTERTIHQTLLESYTRWCDRRQRVRYLSLSFQATRENQQQLSLFAAPKPDALSPHLDRIRKRFGSHAIQRGRALWGQAS</sequence>
<organism evidence="3 4">
    <name type="scientific">Sulfidibacter corallicola</name>
    <dbReference type="NCBI Taxonomy" id="2818388"/>
    <lineage>
        <taxon>Bacteria</taxon>
        <taxon>Pseudomonadati</taxon>
        <taxon>Acidobacteriota</taxon>
        <taxon>Holophagae</taxon>
        <taxon>Acanthopleuribacterales</taxon>
        <taxon>Acanthopleuribacteraceae</taxon>
        <taxon>Sulfidibacter</taxon>
    </lineage>
</organism>
<dbReference type="InterPro" id="IPR001126">
    <property type="entry name" value="UmuC"/>
</dbReference>
<dbReference type="GO" id="GO:0009432">
    <property type="term" value="P:SOS response"/>
    <property type="evidence" value="ECO:0007669"/>
    <property type="project" value="TreeGrafter"/>
</dbReference>
<evidence type="ECO:0000313" key="3">
    <source>
        <dbReference type="EMBL" id="QTD51890.1"/>
    </source>
</evidence>
<keyword evidence="4" id="KW-1185">Reference proteome</keyword>
<dbReference type="InterPro" id="IPR043128">
    <property type="entry name" value="Rev_trsase/Diguanyl_cyclase"/>
</dbReference>
<dbReference type="InterPro" id="IPR036775">
    <property type="entry name" value="DNA_pol_Y-fam_lit_finger_sf"/>
</dbReference>
<gene>
    <name evidence="3" type="ORF">J3U87_05410</name>
</gene>
<dbReference type="GO" id="GO:0042276">
    <property type="term" value="P:error-prone translesion synthesis"/>
    <property type="evidence" value="ECO:0007669"/>
    <property type="project" value="TreeGrafter"/>
</dbReference>
<name>A0A8A4TQQ7_SULCO</name>
<evidence type="ECO:0000259" key="2">
    <source>
        <dbReference type="PROSITE" id="PS50173"/>
    </source>
</evidence>
<comment type="similarity">
    <text evidence="1">Belongs to the DNA polymerase type-Y family.</text>
</comment>
<dbReference type="Gene3D" id="3.30.1490.100">
    <property type="entry name" value="DNA polymerase, Y-family, little finger domain"/>
    <property type="match status" value="1"/>
</dbReference>
<accession>A0A8A4TQQ7</accession>
<dbReference type="PROSITE" id="PS50173">
    <property type="entry name" value="UMUC"/>
    <property type="match status" value="1"/>
</dbReference>
<dbReference type="Pfam" id="PF00817">
    <property type="entry name" value="IMS"/>
    <property type="match status" value="1"/>
</dbReference>
<evidence type="ECO:0000313" key="4">
    <source>
        <dbReference type="Proteomes" id="UP000663929"/>
    </source>
</evidence>
<dbReference type="PANTHER" id="PTHR11076">
    <property type="entry name" value="DNA REPAIR POLYMERASE UMUC / TRANSFERASE FAMILY MEMBER"/>
    <property type="match status" value="1"/>
</dbReference>
<evidence type="ECO:0000256" key="1">
    <source>
        <dbReference type="ARBA" id="ARBA00010945"/>
    </source>
</evidence>
<protein>
    <recommendedName>
        <fullName evidence="2">UmuC domain-containing protein</fullName>
    </recommendedName>
</protein>
<dbReference type="Proteomes" id="UP000663929">
    <property type="component" value="Chromosome"/>
</dbReference>
<dbReference type="PANTHER" id="PTHR11076:SF33">
    <property type="entry name" value="DNA POLYMERASE KAPPA"/>
    <property type="match status" value="1"/>
</dbReference>
<dbReference type="GO" id="GO:0006281">
    <property type="term" value="P:DNA repair"/>
    <property type="evidence" value="ECO:0007669"/>
    <property type="project" value="InterPro"/>
</dbReference>
<dbReference type="Gene3D" id="3.30.70.270">
    <property type="match status" value="1"/>
</dbReference>
<dbReference type="AlphaFoldDB" id="A0A8A4TQQ7"/>
<dbReference type="GO" id="GO:0005829">
    <property type="term" value="C:cytosol"/>
    <property type="evidence" value="ECO:0007669"/>
    <property type="project" value="TreeGrafter"/>
</dbReference>
<feature type="domain" description="UmuC" evidence="2">
    <location>
        <begin position="3"/>
        <end position="182"/>
    </location>
</feature>
<dbReference type="Gene3D" id="3.40.1170.60">
    <property type="match status" value="1"/>
</dbReference>
<dbReference type="KEGG" id="scor:J3U87_05410"/>
<dbReference type="InterPro" id="IPR017961">
    <property type="entry name" value="DNA_pol_Y-fam_little_finger"/>
</dbReference>
<dbReference type="InterPro" id="IPR050116">
    <property type="entry name" value="DNA_polymerase-Y"/>
</dbReference>
<reference evidence="3" key="1">
    <citation type="submission" date="2021-03" db="EMBL/GenBank/DDBJ databases">
        <title>Acanthopleuribacteraceae sp. M133.</title>
        <authorList>
            <person name="Wang G."/>
        </authorList>
    </citation>
    <scope>NUCLEOTIDE SEQUENCE</scope>
    <source>
        <strain evidence="3">M133</strain>
    </source>
</reference>
<dbReference type="GO" id="GO:0003684">
    <property type="term" value="F:damaged DNA binding"/>
    <property type="evidence" value="ECO:0007669"/>
    <property type="project" value="InterPro"/>
</dbReference>
<dbReference type="GO" id="GO:0003887">
    <property type="term" value="F:DNA-directed DNA polymerase activity"/>
    <property type="evidence" value="ECO:0007669"/>
    <property type="project" value="UniProtKB-KW"/>
</dbReference>